<feature type="compositionally biased region" description="Basic and acidic residues" evidence="1">
    <location>
        <begin position="138"/>
        <end position="156"/>
    </location>
</feature>
<proteinExistence type="predicted"/>
<reference evidence="2" key="1">
    <citation type="submission" date="2020-11" db="EMBL/GenBank/DDBJ databases">
        <authorList>
            <person name="Tran Van P."/>
        </authorList>
    </citation>
    <scope>NUCLEOTIDE SEQUENCE</scope>
</reference>
<dbReference type="PROSITE" id="PS51845">
    <property type="entry name" value="PDEASE_I_2"/>
    <property type="match status" value="1"/>
</dbReference>
<dbReference type="InterPro" id="IPR002073">
    <property type="entry name" value="PDEase_catalytic_dom"/>
</dbReference>
<accession>A0A7R8ZNW7</accession>
<dbReference type="SUPFAM" id="SSF109604">
    <property type="entry name" value="HD-domain/PDEase-like"/>
    <property type="match status" value="1"/>
</dbReference>
<sequence length="221" mass="24904">MGIRVRSIEDVRGWASEYAPLRTSEAGHQSKLDKAKVLSLVLHCCDISHPGKPWELHHQWTRALMDEFFRQGDREAELGLPYSPLCDRNNTHIAEGQLSFIDFIVEPSLELMGDMVARLLRTILEASEATTPVTPSDPENRKVTSIAEEEKSEKSLTKSYQVDAAAPKGSPTAALLSILPALITENRRPWKPCLHDNRAHWRQEAEEEQRQREAAEATATE</sequence>
<dbReference type="Pfam" id="PF00233">
    <property type="entry name" value="PDEase_I"/>
    <property type="match status" value="1"/>
</dbReference>
<dbReference type="GO" id="GO:0004114">
    <property type="term" value="F:3',5'-cyclic-nucleotide phosphodiesterase activity"/>
    <property type="evidence" value="ECO:0007669"/>
    <property type="project" value="InterPro"/>
</dbReference>
<dbReference type="EMBL" id="OB663036">
    <property type="protein sequence ID" value="CAD7230883.1"/>
    <property type="molecule type" value="Genomic_DNA"/>
</dbReference>
<feature type="compositionally biased region" description="Basic and acidic residues" evidence="1">
    <location>
        <begin position="201"/>
        <end position="215"/>
    </location>
</feature>
<protein>
    <submittedName>
        <fullName evidence="2">Uncharacterized protein</fullName>
    </submittedName>
</protein>
<dbReference type="PRINTS" id="PR00387">
    <property type="entry name" value="PDIESTERASE1"/>
</dbReference>
<organism evidence="2">
    <name type="scientific">Cyprideis torosa</name>
    <dbReference type="NCBI Taxonomy" id="163714"/>
    <lineage>
        <taxon>Eukaryota</taxon>
        <taxon>Metazoa</taxon>
        <taxon>Ecdysozoa</taxon>
        <taxon>Arthropoda</taxon>
        <taxon>Crustacea</taxon>
        <taxon>Oligostraca</taxon>
        <taxon>Ostracoda</taxon>
        <taxon>Podocopa</taxon>
        <taxon>Podocopida</taxon>
        <taxon>Cytherocopina</taxon>
        <taxon>Cytheroidea</taxon>
        <taxon>Cytherideidae</taxon>
        <taxon>Cyprideis</taxon>
    </lineage>
</organism>
<dbReference type="OrthoDB" id="189220at2759"/>
<feature type="region of interest" description="Disordered" evidence="1">
    <location>
        <begin position="201"/>
        <end position="221"/>
    </location>
</feature>
<dbReference type="InterPro" id="IPR036971">
    <property type="entry name" value="PDEase_catalytic_dom_sf"/>
</dbReference>
<dbReference type="AlphaFoldDB" id="A0A7R8ZNW7"/>
<evidence type="ECO:0000313" key="2">
    <source>
        <dbReference type="EMBL" id="CAD7230883.1"/>
    </source>
</evidence>
<name>A0A7R8ZNW7_9CRUS</name>
<dbReference type="PANTHER" id="PTHR11347">
    <property type="entry name" value="CYCLIC NUCLEOTIDE PHOSPHODIESTERASE"/>
    <property type="match status" value="1"/>
</dbReference>
<dbReference type="InterPro" id="IPR023088">
    <property type="entry name" value="PDEase"/>
</dbReference>
<dbReference type="GO" id="GO:0007165">
    <property type="term" value="P:signal transduction"/>
    <property type="evidence" value="ECO:0007669"/>
    <property type="project" value="InterPro"/>
</dbReference>
<gene>
    <name evidence="2" type="ORF">CTOB1V02_LOCUS8739</name>
</gene>
<dbReference type="Gene3D" id="1.10.1300.10">
    <property type="entry name" value="3'5'-cyclic nucleotide phosphodiesterase, catalytic domain"/>
    <property type="match status" value="1"/>
</dbReference>
<feature type="region of interest" description="Disordered" evidence="1">
    <location>
        <begin position="129"/>
        <end position="159"/>
    </location>
</feature>
<evidence type="ECO:0000256" key="1">
    <source>
        <dbReference type="SAM" id="MobiDB-lite"/>
    </source>
</evidence>